<evidence type="ECO:0000313" key="2">
    <source>
        <dbReference type="Proteomes" id="UP000000577"/>
    </source>
</evidence>
<reference evidence="1 2" key="2">
    <citation type="journal article" date="2012" name="BMC Genomics">
        <title>Comparative genomic analysis of Geobacter sulfurreducens KN400, a strain with enhanced capacity for extracellular electron transfer and electricity production.</title>
        <authorList>
            <person name="Butler J.E."/>
            <person name="Young N.D."/>
            <person name="Aklujkar M."/>
            <person name="Lovley D.R."/>
        </authorList>
    </citation>
    <scope>NUCLEOTIDE SEQUENCE [LARGE SCALE GENOMIC DNA]</scope>
    <source>
        <strain evidence="2">ATCC 51573 / DSM 12127 / PCA</strain>
    </source>
</reference>
<keyword evidence="2" id="KW-1185">Reference proteome</keyword>
<dbReference type="EMBL" id="AE017180">
    <property type="protein sequence ID" value="AAR35201.1"/>
    <property type="molecule type" value="Genomic_DNA"/>
</dbReference>
<reference evidence="1 2" key="1">
    <citation type="journal article" date="2003" name="Science">
        <title>Genome of Geobacter sulfurreducens: metal reduction in subsurface environments.</title>
        <authorList>
            <person name="Methe B.A."/>
            <person name="Nelson K.E."/>
            <person name="Eisen J.A."/>
            <person name="Paulsen I.T."/>
            <person name="Nelson W."/>
            <person name="Heidelberg J.F."/>
            <person name="Wu D."/>
            <person name="Wu M."/>
            <person name="Ward N."/>
            <person name="Beanan M.J."/>
            <person name="Dodson R.J."/>
            <person name="Madupu R."/>
            <person name="Brinkac L.M."/>
            <person name="Daugherty S.C."/>
            <person name="DeBoy R.T."/>
            <person name="Durkin A.S."/>
            <person name="Gwinn M."/>
            <person name="Kolonay J.F."/>
            <person name="Sullivan S.A."/>
            <person name="Haft D.H."/>
            <person name="Selengut J."/>
            <person name="Davidsen T.M."/>
            <person name="Zafar N."/>
            <person name="White O."/>
            <person name="Tran B."/>
            <person name="Romero C."/>
            <person name="Forberger H.A."/>
            <person name="Weidman J."/>
            <person name="Khouri H."/>
            <person name="Feldblyum T.V."/>
            <person name="Utterback T.R."/>
            <person name="Van Aken S.E."/>
            <person name="Lovley D.R."/>
            <person name="Fraser C.M."/>
        </authorList>
    </citation>
    <scope>NUCLEOTIDE SEQUENCE [LARGE SCALE GENOMIC DNA]</scope>
    <source>
        <strain evidence="2">ATCC 51573 / DSM 12127 / PCA</strain>
    </source>
</reference>
<dbReference type="EnsemblBacteria" id="AAR35201">
    <property type="protein sequence ID" value="AAR35201"/>
    <property type="gene ID" value="GSU1824"/>
</dbReference>
<dbReference type="AlphaFoldDB" id="Q74C51"/>
<dbReference type="HOGENOM" id="CLU_207127_0_0_7"/>
<proteinExistence type="predicted"/>
<dbReference type="PATRIC" id="fig|243231.5.peg.1860"/>
<dbReference type="InParanoid" id="Q74C51"/>
<evidence type="ECO:0000313" key="1">
    <source>
        <dbReference type="EMBL" id="AAR35201.1"/>
    </source>
</evidence>
<dbReference type="KEGG" id="gsu:GSU1824"/>
<dbReference type="OrthoDB" id="5397708at2"/>
<sequence length="61" mass="6495">MAEQTACSCGEKHQGHLCVLKSKGLMDEVRHLTSSPTVSCFMCGAEANSADNVCEPVPLDK</sequence>
<gene>
    <name evidence="1" type="ordered locus">GSU1824</name>
</gene>
<protein>
    <submittedName>
        <fullName evidence="1">Uncharacterized protein</fullName>
    </submittedName>
</protein>
<dbReference type="Proteomes" id="UP000000577">
    <property type="component" value="Chromosome"/>
</dbReference>
<organism evidence="1 2">
    <name type="scientific">Geobacter sulfurreducens (strain ATCC 51573 / DSM 12127 / PCA)</name>
    <dbReference type="NCBI Taxonomy" id="243231"/>
    <lineage>
        <taxon>Bacteria</taxon>
        <taxon>Pseudomonadati</taxon>
        <taxon>Thermodesulfobacteriota</taxon>
        <taxon>Desulfuromonadia</taxon>
        <taxon>Geobacterales</taxon>
        <taxon>Geobacteraceae</taxon>
        <taxon>Geobacter</taxon>
    </lineage>
</organism>
<accession>Q74C51</accession>
<name>Q74C51_GEOSL</name>
<dbReference type="eggNOG" id="ENOG502ZVU3">
    <property type="taxonomic scope" value="Bacteria"/>
</dbReference>
<dbReference type="RefSeq" id="WP_010942468.1">
    <property type="nucleotide sequence ID" value="NC_002939.5"/>
</dbReference>